<feature type="compositionally biased region" description="Polar residues" evidence="1">
    <location>
        <begin position="46"/>
        <end position="64"/>
    </location>
</feature>
<proteinExistence type="predicted"/>
<evidence type="ECO:0000313" key="3">
    <source>
        <dbReference type="Proteomes" id="UP000604046"/>
    </source>
</evidence>
<gene>
    <name evidence="2" type="primary">Ank3</name>
    <name evidence="2" type="ORF">SNAT2548_LOCUS30763</name>
</gene>
<dbReference type="AlphaFoldDB" id="A0A812TY25"/>
<dbReference type="Proteomes" id="UP000604046">
    <property type="component" value="Unassembled WGS sequence"/>
</dbReference>
<organism evidence="2 3">
    <name type="scientific">Symbiodinium natans</name>
    <dbReference type="NCBI Taxonomy" id="878477"/>
    <lineage>
        <taxon>Eukaryota</taxon>
        <taxon>Sar</taxon>
        <taxon>Alveolata</taxon>
        <taxon>Dinophyceae</taxon>
        <taxon>Suessiales</taxon>
        <taxon>Symbiodiniaceae</taxon>
        <taxon>Symbiodinium</taxon>
    </lineage>
</organism>
<keyword evidence="3" id="KW-1185">Reference proteome</keyword>
<name>A0A812TY25_9DINO</name>
<evidence type="ECO:0000256" key="1">
    <source>
        <dbReference type="SAM" id="MobiDB-lite"/>
    </source>
</evidence>
<accession>A0A812TY25</accession>
<protein>
    <submittedName>
        <fullName evidence="2">Ank3 protein</fullName>
    </submittedName>
</protein>
<comment type="caution">
    <text evidence="2">The sequence shown here is derived from an EMBL/GenBank/DDBJ whole genome shotgun (WGS) entry which is preliminary data.</text>
</comment>
<reference evidence="2" key="1">
    <citation type="submission" date="2021-02" db="EMBL/GenBank/DDBJ databases">
        <authorList>
            <person name="Dougan E. K."/>
            <person name="Rhodes N."/>
            <person name="Thang M."/>
            <person name="Chan C."/>
        </authorList>
    </citation>
    <scope>NUCLEOTIDE SEQUENCE</scope>
</reference>
<dbReference type="EMBL" id="CAJNDS010002623">
    <property type="protein sequence ID" value="CAE7548144.1"/>
    <property type="molecule type" value="Genomic_DNA"/>
</dbReference>
<sequence length="393" mass="43740">MGSQLACLESASSTPDAETISNLDTVGKHTLTKNDSSSSLTTLSTHRQLSPPNKGRQMSTDTHGTLGTLSKALARPSDFARASVELIMDFPMWLIPARTLLSLKGPLLPHSKMKEQGHLVQWRDGHPRKVVLISHQWAGRRHPDPRGEQMRVLQGVLKDIAAGKLRVGKDTIAESSGTDVPMPSEEEQLNCLDWDIWYDFFGIPQVDDRGCVTNTPELQAAVDSIPAYCNAADFVIVLAPTIQHADTGATMNYISWATRGWCRAERTAAALSAKPKPLLVVSGPRRIFSSSSADWLQNWPHDGAFTVEEDRATVWRLTKQLLELKCDNLLRCGEVNTWRFYKAMMSRVLGKSDKLGTVIDDSDMESTDDSLHLETPRRLQTDHFQELILERIS</sequence>
<feature type="compositionally biased region" description="Low complexity" evidence="1">
    <location>
        <begin position="33"/>
        <end position="45"/>
    </location>
</feature>
<evidence type="ECO:0000313" key="2">
    <source>
        <dbReference type="EMBL" id="CAE7548144.1"/>
    </source>
</evidence>
<feature type="region of interest" description="Disordered" evidence="1">
    <location>
        <begin position="30"/>
        <end position="64"/>
    </location>
</feature>
<dbReference type="OrthoDB" id="20872at2759"/>